<dbReference type="AlphaFoldDB" id="A0AAW1TF23"/>
<sequence>MATSSNNDTSDIGAVLSASKGTGSGSHRSSQKWCREIIDSGSGDTSHTQPQAQPISSQGLQRTPTYLNHAVRQVVLERVSPMINQLRASSEPPSKERFVQLDRSLRSALIQEADEAIWAADQAVFDELAANAADAGYSCMP</sequence>
<feature type="compositionally biased region" description="Polar residues" evidence="1">
    <location>
        <begin position="19"/>
        <end position="32"/>
    </location>
</feature>
<dbReference type="EMBL" id="JALJOV010000071">
    <property type="protein sequence ID" value="KAK9867666.1"/>
    <property type="molecule type" value="Genomic_DNA"/>
</dbReference>
<accession>A0AAW1TF23</accession>
<evidence type="ECO:0000256" key="1">
    <source>
        <dbReference type="SAM" id="MobiDB-lite"/>
    </source>
</evidence>
<keyword evidence="3" id="KW-1185">Reference proteome</keyword>
<reference evidence="2 3" key="1">
    <citation type="journal article" date="2024" name="Nat. Commun.">
        <title>Phylogenomics reveals the evolutionary origins of lichenization in chlorophyte algae.</title>
        <authorList>
            <person name="Puginier C."/>
            <person name="Libourel C."/>
            <person name="Otte J."/>
            <person name="Skaloud P."/>
            <person name="Haon M."/>
            <person name="Grisel S."/>
            <person name="Petersen M."/>
            <person name="Berrin J.G."/>
            <person name="Delaux P.M."/>
            <person name="Dal Grande F."/>
            <person name="Keller J."/>
        </authorList>
    </citation>
    <scope>NUCLEOTIDE SEQUENCE [LARGE SCALE GENOMIC DNA]</scope>
    <source>
        <strain evidence="2 3">SAG 2523</strain>
    </source>
</reference>
<feature type="compositionally biased region" description="Polar residues" evidence="1">
    <location>
        <begin position="42"/>
        <end position="63"/>
    </location>
</feature>
<evidence type="ECO:0000313" key="2">
    <source>
        <dbReference type="EMBL" id="KAK9867666.1"/>
    </source>
</evidence>
<comment type="caution">
    <text evidence="2">The sequence shown here is derived from an EMBL/GenBank/DDBJ whole genome shotgun (WGS) entry which is preliminary data.</text>
</comment>
<feature type="region of interest" description="Disordered" evidence="1">
    <location>
        <begin position="1"/>
        <end position="63"/>
    </location>
</feature>
<feature type="compositionally biased region" description="Polar residues" evidence="1">
    <location>
        <begin position="1"/>
        <end position="10"/>
    </location>
</feature>
<name>A0AAW1TF23_9CHLO</name>
<protein>
    <submittedName>
        <fullName evidence="2">Uncharacterized protein</fullName>
    </submittedName>
</protein>
<gene>
    <name evidence="2" type="ORF">WJX84_002129</name>
</gene>
<dbReference type="Proteomes" id="UP001485043">
    <property type="component" value="Unassembled WGS sequence"/>
</dbReference>
<organism evidence="2 3">
    <name type="scientific">Apatococcus fuscideae</name>
    <dbReference type="NCBI Taxonomy" id="2026836"/>
    <lineage>
        <taxon>Eukaryota</taxon>
        <taxon>Viridiplantae</taxon>
        <taxon>Chlorophyta</taxon>
        <taxon>core chlorophytes</taxon>
        <taxon>Trebouxiophyceae</taxon>
        <taxon>Chlorellales</taxon>
        <taxon>Chlorellaceae</taxon>
        <taxon>Apatococcus</taxon>
    </lineage>
</organism>
<proteinExistence type="predicted"/>
<evidence type="ECO:0000313" key="3">
    <source>
        <dbReference type="Proteomes" id="UP001485043"/>
    </source>
</evidence>